<sequence>MQLIAEDHFSDRRKRRLRFYQVALWLAMAILVLQLVGTAFHKHALSETSSDCISCNLASSFPSAVPSVSMPALAPLLVFAYRSALQPAYLFVPGQNNYLLPYSQPPPRVFSAA</sequence>
<evidence type="ECO:0000256" key="1">
    <source>
        <dbReference type="SAM" id="Phobius"/>
    </source>
</evidence>
<protein>
    <recommendedName>
        <fullName evidence="4">DUF2946 domain-containing protein</fullName>
    </recommendedName>
</protein>
<comment type="caution">
    <text evidence="2">The sequence shown here is derived from an EMBL/GenBank/DDBJ whole genome shotgun (WGS) entry which is preliminary data.</text>
</comment>
<dbReference type="EMBL" id="JBHSMT010000013">
    <property type="protein sequence ID" value="MFC5474348.1"/>
    <property type="molecule type" value="Genomic_DNA"/>
</dbReference>
<evidence type="ECO:0000313" key="3">
    <source>
        <dbReference type="Proteomes" id="UP001596045"/>
    </source>
</evidence>
<dbReference type="Proteomes" id="UP001596045">
    <property type="component" value="Unassembled WGS sequence"/>
</dbReference>
<evidence type="ECO:0000313" key="2">
    <source>
        <dbReference type="EMBL" id="MFC5474348.1"/>
    </source>
</evidence>
<keyword evidence="1" id="KW-0812">Transmembrane</keyword>
<evidence type="ECO:0008006" key="4">
    <source>
        <dbReference type="Google" id="ProtNLM"/>
    </source>
</evidence>
<keyword evidence="3" id="KW-1185">Reference proteome</keyword>
<accession>A0ABW0M8X0</accession>
<dbReference type="RefSeq" id="WP_378997419.1">
    <property type="nucleotide sequence ID" value="NZ_JBHSMT010000013.1"/>
</dbReference>
<gene>
    <name evidence="2" type="ORF">ACFPM8_10300</name>
</gene>
<proteinExistence type="predicted"/>
<keyword evidence="1" id="KW-1133">Transmembrane helix</keyword>
<name>A0ABW0M8X0_9BURK</name>
<keyword evidence="1" id="KW-0472">Membrane</keyword>
<organism evidence="2 3">
    <name type="scientific">Paraherbaspirillum soli</name>
    <dbReference type="NCBI Taxonomy" id="631222"/>
    <lineage>
        <taxon>Bacteria</taxon>
        <taxon>Pseudomonadati</taxon>
        <taxon>Pseudomonadota</taxon>
        <taxon>Betaproteobacteria</taxon>
        <taxon>Burkholderiales</taxon>
        <taxon>Oxalobacteraceae</taxon>
        <taxon>Paraherbaspirillum</taxon>
    </lineage>
</organism>
<reference evidence="3" key="1">
    <citation type="journal article" date="2019" name="Int. J. Syst. Evol. Microbiol.">
        <title>The Global Catalogue of Microorganisms (GCM) 10K type strain sequencing project: providing services to taxonomists for standard genome sequencing and annotation.</title>
        <authorList>
            <consortium name="The Broad Institute Genomics Platform"/>
            <consortium name="The Broad Institute Genome Sequencing Center for Infectious Disease"/>
            <person name="Wu L."/>
            <person name="Ma J."/>
        </authorList>
    </citation>
    <scope>NUCLEOTIDE SEQUENCE [LARGE SCALE GENOMIC DNA]</scope>
    <source>
        <strain evidence="3">JCM 17066</strain>
    </source>
</reference>
<feature type="transmembrane region" description="Helical" evidence="1">
    <location>
        <begin position="22"/>
        <end position="41"/>
    </location>
</feature>